<reference evidence="5" key="1">
    <citation type="submission" date="2022-11" db="UniProtKB">
        <authorList>
            <consortium name="EnsemblMetazoa"/>
        </authorList>
    </citation>
    <scope>IDENTIFICATION</scope>
</reference>
<sequence length="320" mass="36209">MPGSNGGAVIVNKKVDSPSKNGVQKKDPYADPKNTKLGKRLAYLLRYGAVKEGLAVSTRGYIKLSDVMSVPLFSWYSEETLIEEIGKAVSERGHKQYELKTEKGEVYVRSIFSQRFERLPYHEGTKVVRLLEMCVQQVTANISDYSLEGFDDYIVTDIVRRLKRSKRLNNTTLASVLNPDLGTLDLSDAYLTIGSLKMIMTDSPNLRVLNLKFCGYLINDELLKRLMKNLPLLIDLNVCQCTHLTSLTLRNVAKLLPGIHTLNVSRILNFKEADIIKCLESCLELRHMDIYQCELPFTDGFCAKLAEICQARPKLKILEK</sequence>
<evidence type="ECO:0000256" key="4">
    <source>
        <dbReference type="SAM" id="MobiDB-lite"/>
    </source>
</evidence>
<protein>
    <recommendedName>
        <fullName evidence="2">2'-phosphotransferase</fullName>
        <ecNumber evidence="2">2.7.1.160</ecNumber>
    </recommendedName>
</protein>
<dbReference type="InterPro" id="IPR042080">
    <property type="entry name" value="RNA_2'-PTrans_N"/>
</dbReference>
<dbReference type="Gene3D" id="1.10.10.970">
    <property type="entry name" value="RNA 2'-phosphotransferase, Tpt1/KptA family, N-terminal domain"/>
    <property type="match status" value="1"/>
</dbReference>
<dbReference type="SUPFAM" id="SSF52047">
    <property type="entry name" value="RNI-like"/>
    <property type="match status" value="1"/>
</dbReference>
<dbReference type="InterPro" id="IPR032675">
    <property type="entry name" value="LRR_dom_sf"/>
</dbReference>
<organism evidence="5 6">
    <name type="scientific">Patiria miniata</name>
    <name type="common">Bat star</name>
    <name type="synonym">Asterina miniata</name>
    <dbReference type="NCBI Taxonomy" id="46514"/>
    <lineage>
        <taxon>Eukaryota</taxon>
        <taxon>Metazoa</taxon>
        <taxon>Echinodermata</taxon>
        <taxon>Eleutherozoa</taxon>
        <taxon>Asterozoa</taxon>
        <taxon>Asteroidea</taxon>
        <taxon>Valvatacea</taxon>
        <taxon>Valvatida</taxon>
        <taxon>Asterinidae</taxon>
        <taxon>Patiria</taxon>
    </lineage>
</organism>
<dbReference type="OMA" id="AACKHVT"/>
<dbReference type="AlphaFoldDB" id="A0A914A6T5"/>
<dbReference type="EC" id="2.7.1.160" evidence="2"/>
<dbReference type="Proteomes" id="UP000887568">
    <property type="component" value="Unplaced"/>
</dbReference>
<dbReference type="EnsemblMetazoa" id="XM_038203198.1">
    <property type="protein sequence ID" value="XP_038059126.1"/>
    <property type="gene ID" value="LOC119730347"/>
</dbReference>
<evidence type="ECO:0000313" key="5">
    <source>
        <dbReference type="EnsemblMetazoa" id="XP_038059126.1"/>
    </source>
</evidence>
<dbReference type="PANTHER" id="PTHR12684:SF2">
    <property type="entry name" value="TRNA 2'-PHOSPHOTRANSFERASE 1"/>
    <property type="match status" value="1"/>
</dbReference>
<dbReference type="GO" id="GO:0000215">
    <property type="term" value="F:tRNA 2'-phosphotransferase activity"/>
    <property type="evidence" value="ECO:0007669"/>
    <property type="project" value="UniProtKB-EC"/>
</dbReference>
<evidence type="ECO:0000256" key="3">
    <source>
        <dbReference type="ARBA" id="ARBA00047949"/>
    </source>
</evidence>
<proteinExistence type="predicted"/>
<comment type="function">
    <text evidence="1">Catalyzes the last step of tRNA splicing, the transfer of the splice junction 2'-phosphate from ligated tRNA to NAD to produce ADP-ribose 1''-2'' cyclic phosphate.</text>
</comment>
<dbReference type="GO" id="GO:0006388">
    <property type="term" value="P:tRNA splicing, via endonucleolytic cleavage and ligation"/>
    <property type="evidence" value="ECO:0007669"/>
    <property type="project" value="TreeGrafter"/>
</dbReference>
<accession>A0A914A6T5</accession>
<dbReference type="GeneID" id="119730347"/>
<keyword evidence="6" id="KW-1185">Reference proteome</keyword>
<dbReference type="OrthoDB" id="419694at2759"/>
<evidence type="ECO:0000313" key="6">
    <source>
        <dbReference type="Proteomes" id="UP000887568"/>
    </source>
</evidence>
<dbReference type="RefSeq" id="XP_038059126.1">
    <property type="nucleotide sequence ID" value="XM_038203198.1"/>
</dbReference>
<dbReference type="PANTHER" id="PTHR12684">
    <property type="entry name" value="PUTATIVE PHOSPHOTRANSFERASE"/>
    <property type="match status" value="1"/>
</dbReference>
<comment type="catalytic activity">
    <reaction evidence="3">
        <text>2'-phospho-[ligated tRNA] + NAD(+) = mature tRNA + ADP-alpha-D-ribose 1'',2''-cyclic phosphate + nicotinamide</text>
        <dbReference type="Rhea" id="RHEA:23324"/>
        <dbReference type="Rhea" id="RHEA-COMP:11106"/>
        <dbReference type="Rhea" id="RHEA-COMP:11107"/>
        <dbReference type="ChEBI" id="CHEBI:17154"/>
        <dbReference type="ChEBI" id="CHEBI:57540"/>
        <dbReference type="ChEBI" id="CHEBI:76596"/>
        <dbReference type="ChEBI" id="CHEBI:82883"/>
        <dbReference type="ChEBI" id="CHEBI:85027"/>
        <dbReference type="EC" id="2.7.1.160"/>
    </reaction>
</comment>
<dbReference type="SUPFAM" id="SSF56399">
    <property type="entry name" value="ADP-ribosylation"/>
    <property type="match status" value="1"/>
</dbReference>
<dbReference type="Pfam" id="PF01885">
    <property type="entry name" value="PTS_2-RNA"/>
    <property type="match status" value="1"/>
</dbReference>
<name>A0A914A6T5_PATMI</name>
<dbReference type="Gene3D" id="3.80.10.10">
    <property type="entry name" value="Ribonuclease Inhibitor"/>
    <property type="match status" value="1"/>
</dbReference>
<dbReference type="InterPro" id="IPR002745">
    <property type="entry name" value="Ptrans_KptA/Tpt1"/>
</dbReference>
<feature type="region of interest" description="Disordered" evidence="4">
    <location>
        <begin position="1"/>
        <end position="31"/>
    </location>
</feature>
<evidence type="ECO:0000256" key="2">
    <source>
        <dbReference type="ARBA" id="ARBA00012007"/>
    </source>
</evidence>
<evidence type="ECO:0000256" key="1">
    <source>
        <dbReference type="ARBA" id="ARBA00003343"/>
    </source>
</evidence>